<keyword evidence="3" id="KW-1185">Reference proteome</keyword>
<evidence type="ECO:0008006" key="4">
    <source>
        <dbReference type="Google" id="ProtNLM"/>
    </source>
</evidence>
<evidence type="ECO:0000313" key="2">
    <source>
        <dbReference type="EMBL" id="MVP00382.1"/>
    </source>
</evidence>
<sequence>MNLANQPVRDYSKEKQIKSRRIKPTQRQMGEISPKVDRELKERSQDICEVQKRCNGARAIERAHITGRKQLSHRTRAVDLLHACKPCHTWMDESVEGIRFRKALREQTK</sequence>
<proteinExistence type="predicted"/>
<comment type="caution">
    <text evidence="2">The sequence shown here is derived from an EMBL/GenBank/DDBJ whole genome shotgun (WGS) entry which is preliminary data.</text>
</comment>
<name>A0A7X3JZT7_9BACL</name>
<feature type="region of interest" description="Disordered" evidence="1">
    <location>
        <begin position="1"/>
        <end position="31"/>
    </location>
</feature>
<evidence type="ECO:0000256" key="1">
    <source>
        <dbReference type="SAM" id="MobiDB-lite"/>
    </source>
</evidence>
<dbReference type="EMBL" id="RHLK01000006">
    <property type="protein sequence ID" value="MVP00382.1"/>
    <property type="molecule type" value="Genomic_DNA"/>
</dbReference>
<dbReference type="Proteomes" id="UP000490800">
    <property type="component" value="Unassembled WGS sequence"/>
</dbReference>
<reference evidence="2 3" key="1">
    <citation type="journal article" date="2019" name="Microorganisms">
        <title>Paenibacillus lutrae sp. nov., A Chitinolytic Species Isolated from A River Otter in Castril Natural Park, Granada, Spain.</title>
        <authorList>
            <person name="Rodriguez M."/>
            <person name="Reina J.C."/>
            <person name="Bejar V."/>
            <person name="Llamas I."/>
        </authorList>
    </citation>
    <scope>NUCLEOTIDE SEQUENCE [LARGE SCALE GENOMIC DNA]</scope>
    <source>
        <strain evidence="2 3">N10</strain>
    </source>
</reference>
<accession>A0A7X3JZT7</accession>
<protein>
    <recommendedName>
        <fullName evidence="4">HNH domain-containing protein</fullName>
    </recommendedName>
</protein>
<organism evidence="2 3">
    <name type="scientific">Paenibacillus lutrae</name>
    <dbReference type="NCBI Taxonomy" id="2078573"/>
    <lineage>
        <taxon>Bacteria</taxon>
        <taxon>Bacillati</taxon>
        <taxon>Bacillota</taxon>
        <taxon>Bacilli</taxon>
        <taxon>Bacillales</taxon>
        <taxon>Paenibacillaceae</taxon>
        <taxon>Paenibacillus</taxon>
    </lineage>
</organism>
<dbReference type="AlphaFoldDB" id="A0A7X3JZT7"/>
<evidence type="ECO:0000313" key="3">
    <source>
        <dbReference type="Proteomes" id="UP000490800"/>
    </source>
</evidence>
<gene>
    <name evidence="2" type="ORF">EDM21_12750</name>
</gene>